<feature type="binding site" evidence="15">
    <location>
        <position position="119"/>
    </location>
    <ligand>
        <name>Ca(2+)</name>
        <dbReference type="ChEBI" id="CHEBI:29108"/>
        <label>1</label>
    </ligand>
</feature>
<dbReference type="PANTHER" id="PTHR31388:SF34">
    <property type="entry name" value="PEROXIDASE 10"/>
    <property type="match status" value="1"/>
</dbReference>
<evidence type="ECO:0000256" key="10">
    <source>
        <dbReference type="ARBA" id="ARBA00023004"/>
    </source>
</evidence>
<feature type="binding site" evidence="15">
    <location>
        <position position="304"/>
    </location>
    <ligand>
        <name>Ca(2+)</name>
        <dbReference type="ChEBI" id="CHEBI:29108"/>
        <label>2</label>
    </ligand>
</feature>
<dbReference type="AlphaFoldDB" id="A0A5C7I5W6"/>
<dbReference type="InterPro" id="IPR033905">
    <property type="entry name" value="Secretory_peroxidase"/>
</dbReference>
<dbReference type="InterPro" id="IPR019794">
    <property type="entry name" value="Peroxidases_AS"/>
</dbReference>
<dbReference type="EMBL" id="VAHF01000004">
    <property type="protein sequence ID" value="TXG64388.1"/>
    <property type="molecule type" value="Genomic_DNA"/>
</dbReference>
<dbReference type="Gene3D" id="1.10.420.10">
    <property type="entry name" value="Peroxidase, domain 2"/>
    <property type="match status" value="1"/>
</dbReference>
<feature type="disulfide bond" evidence="17">
    <location>
        <begin position="170"/>
        <end position="372"/>
    </location>
</feature>
<dbReference type="Proteomes" id="UP000323000">
    <property type="component" value="Chromosome 4"/>
</dbReference>
<feature type="binding site" evidence="14">
    <location>
        <position position="213"/>
    </location>
    <ligand>
        <name>substrate</name>
    </ligand>
</feature>
<comment type="similarity">
    <text evidence="18">Belongs to the peroxidase family. Classical plant (class III) peroxidase subfamily.</text>
</comment>
<feature type="binding site" description="axial binding residue" evidence="15">
    <location>
        <position position="243"/>
    </location>
    <ligand>
        <name>heme b</name>
        <dbReference type="ChEBI" id="CHEBI:60344"/>
    </ligand>
    <ligandPart>
        <name>Fe</name>
        <dbReference type="ChEBI" id="CHEBI:18248"/>
    </ligandPart>
</feature>
<evidence type="ECO:0000256" key="12">
    <source>
        <dbReference type="ARBA" id="ARBA00023180"/>
    </source>
</evidence>
<keyword evidence="18" id="KW-0376">Hydrogen peroxide</keyword>
<comment type="caution">
    <text evidence="21">The sequence shown here is derived from an EMBL/GenBank/DDBJ whole genome shotgun (WGS) entry which is preliminary data.</text>
</comment>
<comment type="similarity">
    <text evidence="3">Belongs to the peroxidase family. Ascorbate peroxidase subfamily.</text>
</comment>
<keyword evidence="18" id="KW-0964">Secreted</keyword>
<evidence type="ECO:0000256" key="8">
    <source>
        <dbReference type="ARBA" id="ARBA00022837"/>
    </source>
</evidence>
<dbReference type="InterPro" id="IPR002016">
    <property type="entry name" value="Haem_peroxidase"/>
</dbReference>
<keyword evidence="19" id="KW-1133">Transmembrane helix</keyword>
<keyword evidence="11 17" id="KW-1015">Disulfide bond</keyword>
<evidence type="ECO:0000256" key="5">
    <source>
        <dbReference type="ARBA" id="ARBA00022559"/>
    </source>
</evidence>
<dbReference type="GO" id="GO:0005576">
    <property type="term" value="C:extracellular region"/>
    <property type="evidence" value="ECO:0007669"/>
    <property type="project" value="UniProtKB-SubCell"/>
</dbReference>
<dbReference type="PROSITE" id="PS00436">
    <property type="entry name" value="PEROXIDASE_2"/>
    <property type="match status" value="1"/>
</dbReference>
<evidence type="ECO:0000256" key="7">
    <source>
        <dbReference type="ARBA" id="ARBA00022723"/>
    </source>
</evidence>
<feature type="disulfide bond" evidence="17">
    <location>
        <begin position="117"/>
        <end position="122"/>
    </location>
</feature>
<feature type="binding site" evidence="15">
    <location>
        <position position="121"/>
    </location>
    <ligand>
        <name>Ca(2+)</name>
        <dbReference type="ChEBI" id="CHEBI:29108"/>
        <label>1</label>
    </ligand>
</feature>
<dbReference type="OrthoDB" id="2113341at2759"/>
<feature type="binding site" evidence="15">
    <location>
        <position position="296"/>
    </location>
    <ligand>
        <name>Ca(2+)</name>
        <dbReference type="ChEBI" id="CHEBI:29108"/>
        <label>2</label>
    </ligand>
</feature>
<keyword evidence="19" id="KW-0812">Transmembrane</keyword>
<feature type="transmembrane region" description="Helical" evidence="19">
    <location>
        <begin position="36"/>
        <end position="53"/>
    </location>
</feature>
<sequence length="376" mass="40849">MNHQACPSQTVQISCALTSIPVDHHLQEEAMGHNKLLFSYSSTISFLLILSLFDPIVSLFPYYGGGGASGGGGQFDNNFYDRSCPYLQVIVRNGVRAAVKNDNRIAASLLRLHFHDCFVNGCDASILLDGTDVFKGEKNALPNRNSVRGYEVIDSIKADVERACPWTVSCVDILTLAAREAVLLSGGTFWPVQLGRRDGLTAASEDSVSAQLPSPIEPLENITAKFTAKGLDIKDVVVLSGAHTVGFAQCFTFKHRLFNFKGSGQPDPTLDASTLIDLQKTCPNEATSNNKLTPLDSPSVYRFDNSYYTNLMKNTGLLDSDQALMGDPITAAYVKSYSMYPYLFSNDFAASMAKMSNIGILTGYDGQIRKVCGSVN</sequence>
<dbReference type="PRINTS" id="PR00461">
    <property type="entry name" value="PLPEROXIDASE"/>
</dbReference>
<gene>
    <name evidence="21" type="ORF">EZV62_011382</name>
</gene>
<comment type="function">
    <text evidence="2">Removal of H(2)O(2), oxidation of toxic reductants, biosynthesis and degradation of lignin, suberization, auxin catabolism, response to environmental stresses such as wounding, pathogen attack and oxidative stress. These functions might be dependent on each isozyme/isoform in each plant tissue.</text>
</comment>
<dbReference type="SUPFAM" id="SSF48113">
    <property type="entry name" value="Heme-dependent peroxidases"/>
    <property type="match status" value="1"/>
</dbReference>
<feature type="binding site" evidence="15">
    <location>
        <position position="137"/>
    </location>
    <ligand>
        <name>Ca(2+)</name>
        <dbReference type="ChEBI" id="CHEBI:29108"/>
        <label>1</label>
    </ligand>
</feature>
<dbReference type="GO" id="GO:0140825">
    <property type="term" value="F:lactoperoxidase activity"/>
    <property type="evidence" value="ECO:0007669"/>
    <property type="project" value="UniProtKB-EC"/>
</dbReference>
<dbReference type="PROSITE" id="PS50873">
    <property type="entry name" value="PEROXIDASE_4"/>
    <property type="match status" value="1"/>
</dbReference>
<evidence type="ECO:0000256" key="14">
    <source>
        <dbReference type="PIRSR" id="PIRSR600823-2"/>
    </source>
</evidence>
<dbReference type="CDD" id="cd00693">
    <property type="entry name" value="secretory_peroxidase"/>
    <property type="match status" value="1"/>
</dbReference>
<keyword evidence="9 18" id="KW-0560">Oxidoreductase</keyword>
<name>A0A5C7I5W6_9ROSI</name>
<comment type="cofactor">
    <cofactor evidence="15 18">
        <name>heme b</name>
        <dbReference type="ChEBI" id="CHEBI:60344"/>
    </cofactor>
    <text evidence="15 18">Binds 1 heme b (iron(II)-protoporphyrin IX) group per subunit.</text>
</comment>
<proteinExistence type="inferred from homology"/>
<dbReference type="Pfam" id="PF00141">
    <property type="entry name" value="peroxidase"/>
    <property type="match status" value="1"/>
</dbReference>
<evidence type="ECO:0000313" key="21">
    <source>
        <dbReference type="EMBL" id="TXG64388.1"/>
    </source>
</evidence>
<evidence type="ECO:0000313" key="22">
    <source>
        <dbReference type="Proteomes" id="UP000323000"/>
    </source>
</evidence>
<keyword evidence="7 15" id="KW-0479">Metal-binding</keyword>
<comment type="catalytic activity">
    <reaction evidence="1 18">
        <text>2 a phenolic donor + H2O2 = 2 a phenolic radical donor + 2 H2O</text>
        <dbReference type="Rhea" id="RHEA:56136"/>
        <dbReference type="ChEBI" id="CHEBI:15377"/>
        <dbReference type="ChEBI" id="CHEBI:16240"/>
        <dbReference type="ChEBI" id="CHEBI:139520"/>
        <dbReference type="ChEBI" id="CHEBI:139521"/>
        <dbReference type="EC" id="1.11.1.7"/>
    </reaction>
</comment>
<keyword evidence="22" id="KW-1185">Reference proteome</keyword>
<dbReference type="GO" id="GO:0006979">
    <property type="term" value="P:response to oxidative stress"/>
    <property type="evidence" value="ECO:0007669"/>
    <property type="project" value="UniProtKB-UniRule"/>
</dbReference>
<feature type="active site" description="Proton acceptor" evidence="13">
    <location>
        <position position="115"/>
    </location>
</feature>
<comment type="subcellular location">
    <subcellularLocation>
        <location evidence="18">Secreted</location>
    </subcellularLocation>
</comment>
<evidence type="ECO:0000256" key="1">
    <source>
        <dbReference type="ARBA" id="ARBA00000189"/>
    </source>
</evidence>
<feature type="site" description="Transition state stabilizer" evidence="16">
    <location>
        <position position="111"/>
    </location>
</feature>
<evidence type="ECO:0000256" key="9">
    <source>
        <dbReference type="ARBA" id="ARBA00023002"/>
    </source>
</evidence>
<feature type="disulfide bond" evidence="17">
    <location>
        <begin position="84"/>
        <end position="164"/>
    </location>
</feature>
<dbReference type="Gene3D" id="1.10.520.10">
    <property type="match status" value="1"/>
</dbReference>
<keyword evidence="10 15" id="KW-0408">Iron</keyword>
<protein>
    <recommendedName>
        <fullName evidence="4 18">Peroxidase</fullName>
        <ecNumber evidence="4 18">1.11.1.7</ecNumber>
    </recommendedName>
</protein>
<evidence type="ECO:0000256" key="19">
    <source>
        <dbReference type="SAM" id="Phobius"/>
    </source>
</evidence>
<dbReference type="PANTHER" id="PTHR31388">
    <property type="entry name" value="PEROXIDASE 72-RELATED"/>
    <property type="match status" value="1"/>
</dbReference>
<keyword evidence="12" id="KW-0325">Glycoprotein</keyword>
<reference evidence="22" key="1">
    <citation type="journal article" date="2019" name="Gigascience">
        <title>De novo genome assembly of the endangered Acer yangbiense, a plant species with extremely small populations endemic to Yunnan Province, China.</title>
        <authorList>
            <person name="Yang J."/>
            <person name="Wariss H.M."/>
            <person name="Tao L."/>
            <person name="Zhang R."/>
            <person name="Yun Q."/>
            <person name="Hollingsworth P."/>
            <person name="Dao Z."/>
            <person name="Luo G."/>
            <person name="Guo H."/>
            <person name="Ma Y."/>
            <person name="Sun W."/>
        </authorList>
    </citation>
    <scope>NUCLEOTIDE SEQUENCE [LARGE SCALE GENOMIC DNA]</scope>
    <source>
        <strain evidence="22">cv. Malutang</strain>
    </source>
</reference>
<feature type="binding site" evidence="15">
    <location>
        <position position="244"/>
    </location>
    <ligand>
        <name>Ca(2+)</name>
        <dbReference type="ChEBI" id="CHEBI:29108"/>
        <label>2</label>
    </ligand>
</feature>
<dbReference type="InterPro" id="IPR019793">
    <property type="entry name" value="Peroxidases_heam-ligand_BS"/>
</dbReference>
<evidence type="ECO:0000256" key="11">
    <source>
        <dbReference type="ARBA" id="ARBA00023157"/>
    </source>
</evidence>
<comment type="cofactor">
    <cofactor evidence="15 18">
        <name>Ca(2+)</name>
        <dbReference type="ChEBI" id="CHEBI:29108"/>
    </cofactor>
    <text evidence="15 18">Binds 2 calcium ions per subunit.</text>
</comment>
<dbReference type="FunFam" id="1.10.520.10:FF:000009">
    <property type="entry name" value="Peroxidase"/>
    <property type="match status" value="1"/>
</dbReference>
<feature type="binding site" evidence="15">
    <location>
        <position position="123"/>
    </location>
    <ligand>
        <name>Ca(2+)</name>
        <dbReference type="ChEBI" id="CHEBI:29108"/>
        <label>1</label>
    </ligand>
</feature>
<keyword evidence="5 18" id="KW-0575">Peroxidase</keyword>
<evidence type="ECO:0000256" key="17">
    <source>
        <dbReference type="PIRSR" id="PIRSR600823-5"/>
    </source>
</evidence>
<evidence type="ECO:0000256" key="6">
    <source>
        <dbReference type="ARBA" id="ARBA00022617"/>
    </source>
</evidence>
<evidence type="ECO:0000256" key="3">
    <source>
        <dbReference type="ARBA" id="ARBA00006873"/>
    </source>
</evidence>
<evidence type="ECO:0000256" key="18">
    <source>
        <dbReference type="RuleBase" id="RU362060"/>
    </source>
</evidence>
<dbReference type="InterPro" id="IPR010255">
    <property type="entry name" value="Haem_peroxidase_sf"/>
</dbReference>
<dbReference type="GO" id="GO:0020037">
    <property type="term" value="F:heme binding"/>
    <property type="evidence" value="ECO:0007669"/>
    <property type="project" value="UniProtKB-UniRule"/>
</dbReference>
<keyword evidence="6 18" id="KW-0349">Heme</keyword>
<dbReference type="PROSITE" id="PS00435">
    <property type="entry name" value="PEROXIDASE_1"/>
    <property type="match status" value="1"/>
</dbReference>
<evidence type="ECO:0000256" key="16">
    <source>
        <dbReference type="PIRSR" id="PIRSR600823-4"/>
    </source>
</evidence>
<evidence type="ECO:0000256" key="13">
    <source>
        <dbReference type="PIRSR" id="PIRSR600823-1"/>
    </source>
</evidence>
<keyword evidence="19" id="KW-0472">Membrane</keyword>
<dbReference type="InterPro" id="IPR000823">
    <property type="entry name" value="Peroxidase_pln"/>
</dbReference>
<dbReference type="PRINTS" id="PR00458">
    <property type="entry name" value="PEROXIDASE"/>
</dbReference>
<feature type="binding site" evidence="15">
    <location>
        <position position="125"/>
    </location>
    <ligand>
        <name>Ca(2+)</name>
        <dbReference type="ChEBI" id="CHEBI:29108"/>
        <label>1</label>
    </ligand>
</feature>
<dbReference type="FunFam" id="1.10.420.10:FF:000001">
    <property type="entry name" value="Peroxidase"/>
    <property type="match status" value="1"/>
</dbReference>
<dbReference type="GO" id="GO:0046872">
    <property type="term" value="F:metal ion binding"/>
    <property type="evidence" value="ECO:0007669"/>
    <property type="project" value="UniProtKB-UniRule"/>
</dbReference>
<dbReference type="GO" id="GO:0042744">
    <property type="term" value="P:hydrogen peroxide catabolic process"/>
    <property type="evidence" value="ECO:0007669"/>
    <property type="project" value="UniProtKB-KW"/>
</dbReference>
<evidence type="ECO:0000259" key="20">
    <source>
        <dbReference type="PROSITE" id="PS50873"/>
    </source>
</evidence>
<feature type="disulfide bond" evidence="17">
    <location>
        <begin position="250"/>
        <end position="282"/>
    </location>
</feature>
<evidence type="ECO:0000256" key="4">
    <source>
        <dbReference type="ARBA" id="ARBA00012313"/>
    </source>
</evidence>
<feature type="binding site" evidence="15">
    <location>
        <position position="116"/>
    </location>
    <ligand>
        <name>Ca(2+)</name>
        <dbReference type="ChEBI" id="CHEBI:29108"/>
        <label>1</label>
    </ligand>
</feature>
<accession>A0A5C7I5W6</accession>
<dbReference type="EC" id="1.11.1.7" evidence="4 18"/>
<organism evidence="21 22">
    <name type="scientific">Acer yangbiense</name>
    <dbReference type="NCBI Taxonomy" id="1000413"/>
    <lineage>
        <taxon>Eukaryota</taxon>
        <taxon>Viridiplantae</taxon>
        <taxon>Streptophyta</taxon>
        <taxon>Embryophyta</taxon>
        <taxon>Tracheophyta</taxon>
        <taxon>Spermatophyta</taxon>
        <taxon>Magnoliopsida</taxon>
        <taxon>eudicotyledons</taxon>
        <taxon>Gunneridae</taxon>
        <taxon>Pentapetalae</taxon>
        <taxon>rosids</taxon>
        <taxon>malvids</taxon>
        <taxon>Sapindales</taxon>
        <taxon>Sapindaceae</taxon>
        <taxon>Hippocastanoideae</taxon>
        <taxon>Acereae</taxon>
        <taxon>Acer</taxon>
    </lineage>
</organism>
<keyword evidence="8 15" id="KW-0106">Calcium</keyword>
<feature type="domain" description="Plant heme peroxidase family profile" evidence="20">
    <location>
        <begin position="74"/>
        <end position="376"/>
    </location>
</feature>
<evidence type="ECO:0000256" key="2">
    <source>
        <dbReference type="ARBA" id="ARBA00002322"/>
    </source>
</evidence>
<evidence type="ECO:0000256" key="15">
    <source>
        <dbReference type="PIRSR" id="PIRSR600823-3"/>
    </source>
</evidence>